<evidence type="ECO:0000256" key="1">
    <source>
        <dbReference type="SAM" id="Phobius"/>
    </source>
</evidence>
<accession>A0A2T4HNK6</accession>
<feature type="transmembrane region" description="Helical" evidence="1">
    <location>
        <begin position="47"/>
        <end position="64"/>
    </location>
</feature>
<sequence>MACPAPARPSQNCNPAVIILILPPWQKGAGTKNREARDMMLLELARRIRLIITATGVVIGWAAGAQ</sequence>
<gene>
    <name evidence="2" type="ORF">CV103_18050</name>
</gene>
<dbReference type="Proteomes" id="UP000241206">
    <property type="component" value="Unassembled WGS sequence"/>
</dbReference>
<evidence type="ECO:0000313" key="2">
    <source>
        <dbReference type="EMBL" id="PTD17391.1"/>
    </source>
</evidence>
<reference evidence="2 3" key="1">
    <citation type="submission" date="2017-11" db="EMBL/GenBank/DDBJ databases">
        <title>Sphingomonas oleivorans sp. nov., isolated from oil-contaminated soil.</title>
        <authorList>
            <person name="Wang L."/>
            <person name="Chen L."/>
        </authorList>
    </citation>
    <scope>NUCLEOTIDE SEQUENCE [LARGE SCALE GENOMIC DNA]</scope>
    <source>
        <strain evidence="2 3">K101</strain>
    </source>
</reference>
<dbReference type="AlphaFoldDB" id="A0A2T4HNK6"/>
<comment type="caution">
    <text evidence="2">The sequence shown here is derived from an EMBL/GenBank/DDBJ whole genome shotgun (WGS) entry which is preliminary data.</text>
</comment>
<evidence type="ECO:0000313" key="3">
    <source>
        <dbReference type="Proteomes" id="UP000241206"/>
    </source>
</evidence>
<keyword evidence="1" id="KW-0472">Membrane</keyword>
<organism evidence="2 3">
    <name type="scientific">Edaphosphingomonas fennica</name>
    <dbReference type="NCBI Taxonomy" id="114404"/>
    <lineage>
        <taxon>Bacteria</taxon>
        <taxon>Pseudomonadati</taxon>
        <taxon>Pseudomonadota</taxon>
        <taxon>Alphaproteobacteria</taxon>
        <taxon>Sphingomonadales</taxon>
        <taxon>Rhizorhabdaceae</taxon>
        <taxon>Edaphosphingomonas</taxon>
    </lineage>
</organism>
<name>A0A2T4HNK6_9SPHN</name>
<keyword evidence="1" id="KW-0812">Transmembrane</keyword>
<keyword evidence="1" id="KW-1133">Transmembrane helix</keyword>
<proteinExistence type="predicted"/>
<keyword evidence="3" id="KW-1185">Reference proteome</keyword>
<dbReference type="EMBL" id="PHHF01000075">
    <property type="protein sequence ID" value="PTD17391.1"/>
    <property type="molecule type" value="Genomic_DNA"/>
</dbReference>
<protein>
    <submittedName>
        <fullName evidence="2">Uncharacterized protein</fullName>
    </submittedName>
</protein>